<dbReference type="InterPro" id="IPR003347">
    <property type="entry name" value="JmjC_dom"/>
</dbReference>
<evidence type="ECO:0000313" key="3">
    <source>
        <dbReference type="Proteomes" id="UP001165065"/>
    </source>
</evidence>
<evidence type="ECO:0000259" key="1">
    <source>
        <dbReference type="PROSITE" id="PS51184"/>
    </source>
</evidence>
<reference evidence="3" key="1">
    <citation type="journal article" date="2023" name="Commun. Biol.">
        <title>Genome analysis of Parmales, the sister group of diatoms, reveals the evolutionary specialization of diatoms from phago-mixotrophs to photoautotrophs.</title>
        <authorList>
            <person name="Ban H."/>
            <person name="Sato S."/>
            <person name="Yoshikawa S."/>
            <person name="Yamada K."/>
            <person name="Nakamura Y."/>
            <person name="Ichinomiya M."/>
            <person name="Sato N."/>
            <person name="Blanc-Mathieu R."/>
            <person name="Endo H."/>
            <person name="Kuwata A."/>
            <person name="Ogata H."/>
        </authorList>
    </citation>
    <scope>NUCLEOTIDE SEQUENCE [LARGE SCALE GENOMIC DNA]</scope>
</reference>
<dbReference type="InterPro" id="IPR041667">
    <property type="entry name" value="Cupin_8"/>
</dbReference>
<organism evidence="2 3">
    <name type="scientific">Triparma columacea</name>
    <dbReference type="NCBI Taxonomy" id="722753"/>
    <lineage>
        <taxon>Eukaryota</taxon>
        <taxon>Sar</taxon>
        <taxon>Stramenopiles</taxon>
        <taxon>Ochrophyta</taxon>
        <taxon>Bolidophyceae</taxon>
        <taxon>Parmales</taxon>
        <taxon>Triparmaceae</taxon>
        <taxon>Triparma</taxon>
    </lineage>
</organism>
<dbReference type="PROSITE" id="PS51184">
    <property type="entry name" value="JMJC"/>
    <property type="match status" value="1"/>
</dbReference>
<dbReference type="InterPro" id="IPR014710">
    <property type="entry name" value="RmlC-like_jellyroll"/>
</dbReference>
<dbReference type="Gene3D" id="2.60.120.10">
    <property type="entry name" value="Jelly Rolls"/>
    <property type="match status" value="1"/>
</dbReference>
<sequence>MSAFAPSPSTTLAELPESPSTFKTLYVDKSRPAIFSTPPPTSSVFNGSSPLPSCWSKLSSLATLRSSIGSRKVTVNVTPPHGHGDYYSPSTPVGGERFVMPLEVRMSFCDFMDKISRQAGGEDSPVYYYSQQNDNLRDANEGASWLKDEIGLPTRLPYFEAAFSSPSCSPAADAVNLWVGDGRATTSLHSDPYHNVYTVTRGVKTFHILPPWCGGLLEERNLDASRFRMEGDGSEMGMEDLFDETTGERVRTKWIVNDMAPLLGARRHPQGDECPPLPEVCLDHVTKMTISAGQTLYLPPSWYHAVTSDGPTIAVNYWYDMDFNDRWGYENLVKGLQKIVHVN</sequence>
<comment type="caution">
    <text evidence="2">The sequence shown here is derived from an EMBL/GenBank/DDBJ whole genome shotgun (WGS) entry which is preliminary data.</text>
</comment>
<dbReference type="EMBL" id="BRYA01000310">
    <property type="protein sequence ID" value="GMI46712.1"/>
    <property type="molecule type" value="Genomic_DNA"/>
</dbReference>
<evidence type="ECO:0000313" key="2">
    <source>
        <dbReference type="EMBL" id="GMI46712.1"/>
    </source>
</evidence>
<dbReference type="OrthoDB" id="415358at2759"/>
<dbReference type="SMART" id="SM00558">
    <property type="entry name" value="JmjC"/>
    <property type="match status" value="1"/>
</dbReference>
<dbReference type="PANTHER" id="PTHR12461:SF99">
    <property type="entry name" value="BIFUNCTIONAL PEPTIDASE AND (3S)-LYSYL HYDROXYLASE JMJD7"/>
    <property type="match status" value="1"/>
</dbReference>
<proteinExistence type="predicted"/>
<accession>A0A9W7GMM0</accession>
<protein>
    <recommendedName>
        <fullName evidence="1">JmjC domain-containing protein</fullName>
    </recommendedName>
</protein>
<keyword evidence="3" id="KW-1185">Reference proteome</keyword>
<dbReference type="Proteomes" id="UP001165065">
    <property type="component" value="Unassembled WGS sequence"/>
</dbReference>
<dbReference type="AlphaFoldDB" id="A0A9W7GMM0"/>
<gene>
    <name evidence="2" type="ORF">TrCOL_g1658</name>
</gene>
<dbReference type="PANTHER" id="PTHR12461">
    <property type="entry name" value="HYPOXIA-INDUCIBLE FACTOR 1 ALPHA INHIBITOR-RELATED"/>
    <property type="match status" value="1"/>
</dbReference>
<feature type="domain" description="JmjC" evidence="1">
    <location>
        <begin position="128"/>
        <end position="336"/>
    </location>
</feature>
<name>A0A9W7GMM0_9STRA</name>
<dbReference type="SUPFAM" id="SSF51197">
    <property type="entry name" value="Clavaminate synthase-like"/>
    <property type="match status" value="1"/>
</dbReference>
<dbReference type="Pfam" id="PF13621">
    <property type="entry name" value="Cupin_8"/>
    <property type="match status" value="1"/>
</dbReference>